<dbReference type="RefSeq" id="WP_103066924.1">
    <property type="nucleotide sequence ID" value="NZ_AZRL01000012.1"/>
</dbReference>
<dbReference type="EMBL" id="AZRL01000012">
    <property type="protein sequence ID" value="PNR96569.1"/>
    <property type="molecule type" value="Genomic_DNA"/>
</dbReference>
<evidence type="ECO:0000259" key="4">
    <source>
        <dbReference type="Pfam" id="PF19289"/>
    </source>
</evidence>
<comment type="similarity">
    <text evidence="1">Belongs to the peptidase U62 family.</text>
</comment>
<dbReference type="SUPFAM" id="SSF111283">
    <property type="entry name" value="Putative modulator of DNA gyrase, PmbA/TldD"/>
    <property type="match status" value="1"/>
</dbReference>
<reference evidence="6 7" key="1">
    <citation type="submission" date="2013-12" db="EMBL/GenBank/DDBJ databases">
        <title>Comparative genomics of Petrotoga isolates.</title>
        <authorList>
            <person name="Nesbo C.L."/>
            <person name="Charchuk R."/>
            <person name="Chow K."/>
        </authorList>
    </citation>
    <scope>NUCLEOTIDE SEQUENCE [LARGE SCALE GENOMIC DNA]</scope>
    <source>
        <strain evidence="6 7">DSM 13574</strain>
    </source>
</reference>
<dbReference type="Gene3D" id="3.30.2290.10">
    <property type="entry name" value="PmbA/TldD superfamily"/>
    <property type="match status" value="1"/>
</dbReference>
<dbReference type="Pfam" id="PF19289">
    <property type="entry name" value="PmbA_TldD_3rd"/>
    <property type="match status" value="1"/>
</dbReference>
<gene>
    <name evidence="6" type="ORF">X929_05005</name>
</gene>
<feature type="coiled-coil region" evidence="2">
    <location>
        <begin position="120"/>
        <end position="147"/>
    </location>
</feature>
<evidence type="ECO:0000256" key="2">
    <source>
        <dbReference type="SAM" id="Coils"/>
    </source>
</evidence>
<feature type="domain" description="Metalloprotease TldD/E central" evidence="5">
    <location>
        <begin position="116"/>
        <end position="219"/>
    </location>
</feature>
<dbReference type="AlphaFoldDB" id="A0A2K1P1A6"/>
<evidence type="ECO:0000256" key="1">
    <source>
        <dbReference type="ARBA" id="ARBA00005836"/>
    </source>
</evidence>
<comment type="caution">
    <text evidence="6">The sequence shown here is derived from an EMBL/GenBank/DDBJ whole genome shotgun (WGS) entry which is preliminary data.</text>
</comment>
<dbReference type="GO" id="GO:0008237">
    <property type="term" value="F:metallopeptidase activity"/>
    <property type="evidence" value="ECO:0007669"/>
    <property type="project" value="InterPro"/>
</dbReference>
<dbReference type="OrthoDB" id="9803618at2"/>
<dbReference type="InterPro" id="IPR045570">
    <property type="entry name" value="Metalloprtase-TldD/E_cen_dom"/>
</dbReference>
<dbReference type="InterPro" id="IPR036059">
    <property type="entry name" value="TldD/PmbA_sf"/>
</dbReference>
<evidence type="ECO:0000259" key="3">
    <source>
        <dbReference type="Pfam" id="PF01523"/>
    </source>
</evidence>
<evidence type="ECO:0008006" key="8">
    <source>
        <dbReference type="Google" id="ProtNLM"/>
    </source>
</evidence>
<dbReference type="InterPro" id="IPR045569">
    <property type="entry name" value="Metalloprtase-TldD/E_C"/>
</dbReference>
<accession>A0A2K1P1A6</accession>
<protein>
    <recommendedName>
        <fullName evidence="8">Peptidase U62 modulator of DNA gyrase</fullName>
    </recommendedName>
</protein>
<evidence type="ECO:0000313" key="6">
    <source>
        <dbReference type="EMBL" id="PNR96569.1"/>
    </source>
</evidence>
<organism evidence="6 7">
    <name type="scientific">Petrotoga olearia DSM 13574</name>
    <dbReference type="NCBI Taxonomy" id="1122955"/>
    <lineage>
        <taxon>Bacteria</taxon>
        <taxon>Thermotogati</taxon>
        <taxon>Thermotogota</taxon>
        <taxon>Thermotogae</taxon>
        <taxon>Petrotogales</taxon>
        <taxon>Petrotogaceae</taxon>
        <taxon>Petrotoga</taxon>
    </lineage>
</organism>
<dbReference type="Pfam" id="PF01523">
    <property type="entry name" value="PmbA_TldD_1st"/>
    <property type="match status" value="1"/>
</dbReference>
<dbReference type="InterPro" id="IPR002510">
    <property type="entry name" value="Metalloprtase-TldD/E_N"/>
</dbReference>
<evidence type="ECO:0000259" key="5">
    <source>
        <dbReference type="Pfam" id="PF19290"/>
    </source>
</evidence>
<proteinExistence type="inferred from homology"/>
<dbReference type="PANTHER" id="PTHR43421">
    <property type="entry name" value="METALLOPROTEASE PMBA"/>
    <property type="match status" value="1"/>
</dbReference>
<feature type="domain" description="Metalloprotease TldD/E N-terminal" evidence="3">
    <location>
        <begin position="28"/>
        <end position="86"/>
    </location>
</feature>
<dbReference type="GO" id="GO:0005829">
    <property type="term" value="C:cytosol"/>
    <property type="evidence" value="ECO:0007669"/>
    <property type="project" value="TreeGrafter"/>
</dbReference>
<dbReference type="InterPro" id="IPR047657">
    <property type="entry name" value="PmbA"/>
</dbReference>
<evidence type="ECO:0000313" key="7">
    <source>
        <dbReference type="Proteomes" id="UP000236434"/>
    </source>
</evidence>
<sequence>MTNVKSVIEKSMKEIKNKGFKGQINVFSTESKNASFSNGKLEQLTEGEKGAVGIKVISPDGRTATASSNIFTEEGIMQAVEKAIEMIKYTEKDDANDISNDEEFTYIDWAFDTDTKDMDLHEVMNLAKELEKKAKSEDERIKFVRGAEYEVALTRIHFGNTNGLYKNALFTNAAGSISLAAIEGEDSSFGFDYQLSQSYRLIDIDRIVKDSVEMAVSGLKSEVLSSGRYDIVMSPFASSMFLGTLITPLSGENVYKGKSFLKDKLGEKVANSSVTLLHDPMNGSAPIIASFDNEGTNTSRFNVIEKGNLKGFLHDIYSAKKLGAKPTGNSFASVESPNPSIGTINLHFIANKTRKDILNVPKALYVTNIMGMHTADPVSGRFSVQISGRLIENGEFVRSFRGMTLAGTLEELLNNLEYIGSDFKYLGPVAGSTMLIRDLSVGGK</sequence>
<dbReference type="PANTHER" id="PTHR43421:SF1">
    <property type="entry name" value="METALLOPROTEASE PMBA"/>
    <property type="match status" value="1"/>
</dbReference>
<dbReference type="Pfam" id="PF19290">
    <property type="entry name" value="PmbA_TldD_2nd"/>
    <property type="match status" value="1"/>
</dbReference>
<feature type="domain" description="Metalloprotease TldD/E C-terminal" evidence="4">
    <location>
        <begin position="226"/>
        <end position="443"/>
    </location>
</feature>
<dbReference type="Proteomes" id="UP000236434">
    <property type="component" value="Unassembled WGS sequence"/>
</dbReference>
<keyword evidence="2" id="KW-0175">Coiled coil</keyword>
<dbReference type="GO" id="GO:0006508">
    <property type="term" value="P:proteolysis"/>
    <property type="evidence" value="ECO:0007669"/>
    <property type="project" value="InterPro"/>
</dbReference>
<name>A0A2K1P1A6_9BACT</name>
<dbReference type="InterPro" id="IPR035068">
    <property type="entry name" value="TldD/PmbA_N"/>
</dbReference>